<proteinExistence type="inferred from homology"/>
<dbReference type="PANTHER" id="PTHR10322:SF23">
    <property type="entry name" value="DNA POLYMERASE DELTA CATALYTIC SUBUNIT"/>
    <property type="match status" value="1"/>
</dbReference>
<evidence type="ECO:0000259" key="9">
    <source>
        <dbReference type="Pfam" id="PF03104"/>
    </source>
</evidence>
<evidence type="ECO:0000256" key="1">
    <source>
        <dbReference type="ARBA" id="ARBA00005755"/>
    </source>
</evidence>
<organism evidence="10 11">
    <name type="scientific">Aestuariirhabdus litorea</name>
    <dbReference type="NCBI Taxonomy" id="2528527"/>
    <lineage>
        <taxon>Bacteria</taxon>
        <taxon>Pseudomonadati</taxon>
        <taxon>Pseudomonadota</taxon>
        <taxon>Gammaproteobacteria</taxon>
        <taxon>Oceanospirillales</taxon>
        <taxon>Aestuariirhabdaceae</taxon>
        <taxon>Aestuariirhabdus</taxon>
    </lineage>
</organism>
<dbReference type="Gene3D" id="1.10.132.60">
    <property type="entry name" value="DNA polymerase family B, C-terminal domain"/>
    <property type="match status" value="1"/>
</dbReference>
<keyword evidence="4 7" id="KW-0239">DNA-directed DNA polymerase</keyword>
<dbReference type="InterPro" id="IPR006134">
    <property type="entry name" value="DNA-dir_DNA_pol_B_multi_dom"/>
</dbReference>
<evidence type="ECO:0000313" key="10">
    <source>
        <dbReference type="EMBL" id="RRJ84244.1"/>
    </source>
</evidence>
<dbReference type="GO" id="GO:0000166">
    <property type="term" value="F:nucleotide binding"/>
    <property type="evidence" value="ECO:0007669"/>
    <property type="project" value="InterPro"/>
</dbReference>
<evidence type="ECO:0000256" key="6">
    <source>
        <dbReference type="ARBA" id="ARBA00049244"/>
    </source>
</evidence>
<dbReference type="EC" id="2.7.7.7" evidence="7"/>
<evidence type="ECO:0000256" key="7">
    <source>
        <dbReference type="RuleBase" id="RU000442"/>
    </source>
</evidence>
<dbReference type="EMBL" id="QWEZ01000001">
    <property type="protein sequence ID" value="RRJ84244.1"/>
    <property type="molecule type" value="Genomic_DNA"/>
</dbReference>
<evidence type="ECO:0000259" key="8">
    <source>
        <dbReference type="Pfam" id="PF00136"/>
    </source>
</evidence>
<evidence type="ECO:0000256" key="2">
    <source>
        <dbReference type="ARBA" id="ARBA00022679"/>
    </source>
</evidence>
<dbReference type="InterPro" id="IPR023211">
    <property type="entry name" value="DNA_pol_palm_dom_sf"/>
</dbReference>
<keyword evidence="5 7" id="KW-0238">DNA-binding</keyword>
<evidence type="ECO:0000313" key="11">
    <source>
        <dbReference type="Proteomes" id="UP000280792"/>
    </source>
</evidence>
<dbReference type="InterPro" id="IPR042087">
    <property type="entry name" value="DNA_pol_B_thumb"/>
</dbReference>
<dbReference type="PROSITE" id="PS00116">
    <property type="entry name" value="DNA_POLYMERASE_B"/>
    <property type="match status" value="1"/>
</dbReference>
<keyword evidence="7" id="KW-0235">DNA replication</keyword>
<dbReference type="PRINTS" id="PR00106">
    <property type="entry name" value="DNAPOLB"/>
</dbReference>
<reference evidence="10 11" key="2">
    <citation type="submission" date="2018-12" db="EMBL/GenBank/DDBJ databases">
        <title>Simiduia agarivorans gen. nov., sp. nov., a marine, agarolytic bacterium isolated from shallow coastal water from Keelung, Taiwan.</title>
        <authorList>
            <person name="Shieh W.Y."/>
        </authorList>
    </citation>
    <scope>NUCLEOTIDE SEQUENCE [LARGE SCALE GENOMIC DNA]</scope>
    <source>
        <strain evidence="10 11">GTF-13</strain>
    </source>
</reference>
<feature type="domain" description="DNA-directed DNA polymerase family B multifunctional" evidence="8">
    <location>
        <begin position="388"/>
        <end position="780"/>
    </location>
</feature>
<dbReference type="GO" id="GO:0003677">
    <property type="term" value="F:DNA binding"/>
    <property type="evidence" value="ECO:0007669"/>
    <property type="project" value="UniProtKB-KW"/>
</dbReference>
<dbReference type="Proteomes" id="UP000280792">
    <property type="component" value="Unassembled WGS sequence"/>
</dbReference>
<dbReference type="SUPFAM" id="SSF56672">
    <property type="entry name" value="DNA/RNA polymerases"/>
    <property type="match status" value="1"/>
</dbReference>
<dbReference type="CDD" id="cd05537">
    <property type="entry name" value="POLBc_Pol_II"/>
    <property type="match status" value="1"/>
</dbReference>
<dbReference type="AlphaFoldDB" id="A0A3P3VPA2"/>
<dbReference type="GO" id="GO:0009432">
    <property type="term" value="P:SOS response"/>
    <property type="evidence" value="ECO:0007669"/>
    <property type="project" value="TreeGrafter"/>
</dbReference>
<dbReference type="Gene3D" id="3.30.420.10">
    <property type="entry name" value="Ribonuclease H-like superfamily/Ribonuclease H"/>
    <property type="match status" value="1"/>
</dbReference>
<protein>
    <recommendedName>
        <fullName evidence="7">DNA polymerase</fullName>
        <ecNumber evidence="7">2.7.7.7</ecNumber>
    </recommendedName>
</protein>
<gene>
    <name evidence="10" type="ORF">D0544_03800</name>
</gene>
<evidence type="ECO:0000256" key="5">
    <source>
        <dbReference type="ARBA" id="ARBA00023125"/>
    </source>
</evidence>
<dbReference type="InterPro" id="IPR006133">
    <property type="entry name" value="DNA-dir_DNA_pol_B_exonuc"/>
</dbReference>
<comment type="caution">
    <text evidence="10">The sequence shown here is derived from an EMBL/GenBank/DDBJ whole genome shotgun (WGS) entry which is preliminary data.</text>
</comment>
<sequence length="809" mass="92489">MTQPTHNAFLLTRQWRDTAHGLELTLWLKGEQGPVRAKIGGEKAVCFINTGSLPQALPQLSSLPGFQSRPLQLLSFEGQAITGCYFQQQRNLYRARDLLRKQQIELYEADIQPSDRFLMERFVLGALSLQGTLVDQEGFQAIQQPRVRARQLEKIPRFRVASIDIETDLRAEQLYSIAMVSGNHDQSPTEREVLMIGEGTPPPHTRFMRDERELIQVFCDWCHDRDPDLLIGWNLINFDLRVLQKRADALAIPFCIGRDGSALEWRQSRDNPDHFSLLLPGRVVLDGIDTLKSATWHFESFALDAVARELLERGKLIEHNDQRGEEIGRLFMEDKAALSAYNLEDCQLVWEIFAKTELIEFATRRACMTGLAMDRFGGSVAAFDHNYLPRLHRAGYIAPNLTQNPRGVGSPGGYVMDSAPGLYRNVLVLDFKSLYPSIIRTFMVDPLGLIAGLKADPRPANDSQHETDLLEHSTLVPGFNGALFSKEQSILPGLIEQLWLLRDNAKRAKNQPLSQAIKILMNSFYGVLGTPGCRFFDYRLPSSITLRGHQILTRSKHFIEQQGHRVIYGDTDSVFVLVEQALAAADARAIGEELARGLNQWWLERLQQEYGIKSHLEIEFETHFTHFLMPTIRGSEQGSKKRYAGIIEQEGKERLIFKGLETVRSDWTALARRFQRSLYWKIFHGEDYREFIQQTVADTLEGKHDGELVYRKRLRRPLSEYSRNIPPHAQAALREEEIRRVRNLPPAYQRGGWVEYLMTVKGAEPARYAESALDYERYIERQLEPIADGILHFLGDSFAEITGRQMGLF</sequence>
<dbReference type="InterPro" id="IPR006172">
    <property type="entry name" value="DNA-dir_DNA_pol_B"/>
</dbReference>
<dbReference type="GO" id="GO:0003887">
    <property type="term" value="F:DNA-directed DNA polymerase activity"/>
    <property type="evidence" value="ECO:0007669"/>
    <property type="project" value="UniProtKB-KW"/>
</dbReference>
<dbReference type="NCBIfam" id="NF004421">
    <property type="entry name" value="PRK05762.1-2"/>
    <property type="match status" value="1"/>
</dbReference>
<dbReference type="Gene3D" id="3.30.70.2250">
    <property type="match status" value="1"/>
</dbReference>
<keyword evidence="2 7" id="KW-0808">Transferase</keyword>
<reference evidence="10 11" key="1">
    <citation type="submission" date="2018-08" db="EMBL/GenBank/DDBJ databases">
        <authorList>
            <person name="Khan S.A."/>
        </authorList>
    </citation>
    <scope>NUCLEOTIDE SEQUENCE [LARGE SCALE GENOMIC DNA]</scope>
    <source>
        <strain evidence="10 11">GTF-13</strain>
    </source>
</reference>
<dbReference type="FunFam" id="3.90.1600.10:FF:000030">
    <property type="entry name" value="DNA polymerase II"/>
    <property type="match status" value="1"/>
</dbReference>
<dbReference type="Gene3D" id="2.40.50.590">
    <property type="match status" value="1"/>
</dbReference>
<comment type="similarity">
    <text evidence="1 7">Belongs to the DNA polymerase type-B family.</text>
</comment>
<dbReference type="GO" id="GO:0008296">
    <property type="term" value="F:3'-5'-DNA exonuclease activity"/>
    <property type="evidence" value="ECO:0007669"/>
    <property type="project" value="TreeGrafter"/>
</dbReference>
<dbReference type="InterPro" id="IPR036397">
    <property type="entry name" value="RNaseH_sf"/>
</dbReference>
<feature type="domain" description="DNA-directed DNA polymerase family B exonuclease" evidence="9">
    <location>
        <begin position="106"/>
        <end position="306"/>
    </location>
</feature>
<dbReference type="Pfam" id="PF03104">
    <property type="entry name" value="DNA_pol_B_exo1"/>
    <property type="match status" value="1"/>
</dbReference>
<dbReference type="SUPFAM" id="SSF53098">
    <property type="entry name" value="Ribonuclease H-like"/>
    <property type="match status" value="1"/>
</dbReference>
<dbReference type="PANTHER" id="PTHR10322">
    <property type="entry name" value="DNA POLYMERASE CATALYTIC SUBUNIT"/>
    <property type="match status" value="1"/>
</dbReference>
<dbReference type="InterPro" id="IPR012337">
    <property type="entry name" value="RNaseH-like_sf"/>
</dbReference>
<dbReference type="Pfam" id="PF00136">
    <property type="entry name" value="DNA_pol_B"/>
    <property type="match status" value="1"/>
</dbReference>
<dbReference type="SMART" id="SM00486">
    <property type="entry name" value="POLBc"/>
    <property type="match status" value="1"/>
</dbReference>
<keyword evidence="3 7" id="KW-0548">Nucleotidyltransferase</keyword>
<dbReference type="CDD" id="cd05784">
    <property type="entry name" value="DNA_polB_II_exo"/>
    <property type="match status" value="1"/>
</dbReference>
<keyword evidence="11" id="KW-1185">Reference proteome</keyword>
<evidence type="ECO:0000256" key="3">
    <source>
        <dbReference type="ARBA" id="ARBA00022695"/>
    </source>
</evidence>
<comment type="catalytic activity">
    <reaction evidence="6 7">
        <text>DNA(n) + a 2'-deoxyribonucleoside 5'-triphosphate = DNA(n+1) + diphosphate</text>
        <dbReference type="Rhea" id="RHEA:22508"/>
        <dbReference type="Rhea" id="RHEA-COMP:17339"/>
        <dbReference type="Rhea" id="RHEA-COMP:17340"/>
        <dbReference type="ChEBI" id="CHEBI:33019"/>
        <dbReference type="ChEBI" id="CHEBI:61560"/>
        <dbReference type="ChEBI" id="CHEBI:173112"/>
        <dbReference type="EC" id="2.7.7.7"/>
    </reaction>
</comment>
<dbReference type="InterPro" id="IPR043502">
    <property type="entry name" value="DNA/RNA_pol_sf"/>
</dbReference>
<dbReference type="Pfam" id="PF21474">
    <property type="entry name" value="DNApolII_N"/>
    <property type="match status" value="1"/>
</dbReference>
<dbReference type="GO" id="GO:0045004">
    <property type="term" value="P:DNA replication proofreading"/>
    <property type="evidence" value="ECO:0007669"/>
    <property type="project" value="TreeGrafter"/>
</dbReference>
<name>A0A3P3VPA2_9GAMM</name>
<dbReference type="InterPro" id="IPR050240">
    <property type="entry name" value="DNA_pol_type-B"/>
</dbReference>
<dbReference type="InterPro" id="IPR017964">
    <property type="entry name" value="DNA-dir_DNA_pol_B_CS"/>
</dbReference>
<evidence type="ECO:0000256" key="4">
    <source>
        <dbReference type="ARBA" id="ARBA00022932"/>
    </source>
</evidence>
<dbReference type="RefSeq" id="WP_125014671.1">
    <property type="nucleotide sequence ID" value="NZ_QWEZ01000001.1"/>
</dbReference>
<accession>A0A3P3VPA2</accession>
<dbReference type="Gene3D" id="3.90.1600.10">
    <property type="entry name" value="Palm domain of DNA polymerase"/>
    <property type="match status" value="2"/>
</dbReference>